<name>A0A0K2Y6I6_HELHE</name>
<gene>
    <name evidence="1" type="ORF">HHE01_13190</name>
</gene>
<proteinExistence type="predicted"/>
<evidence type="ECO:0000313" key="2">
    <source>
        <dbReference type="Proteomes" id="UP000046090"/>
    </source>
</evidence>
<sequence length="46" mass="5145">MVGDRNGFKALVGFICSVVCAPLANDQNTHCPIFNPFCVEYRQLQQ</sequence>
<organism evidence="1 2">
    <name type="scientific">Helicobacter heilmannii</name>
    <dbReference type="NCBI Taxonomy" id="35817"/>
    <lineage>
        <taxon>Bacteria</taxon>
        <taxon>Pseudomonadati</taxon>
        <taxon>Campylobacterota</taxon>
        <taxon>Epsilonproteobacteria</taxon>
        <taxon>Campylobacterales</taxon>
        <taxon>Helicobacteraceae</taxon>
        <taxon>Helicobacter</taxon>
    </lineage>
</organism>
<reference evidence="2" key="1">
    <citation type="submission" date="2014-12" db="EMBL/GenBank/DDBJ databases">
        <authorList>
            <person name="Smet A."/>
        </authorList>
    </citation>
    <scope>NUCLEOTIDE SEQUENCE [LARGE SCALE GENOMIC DNA]</scope>
</reference>
<accession>A0A0K2Y6I6</accession>
<keyword evidence="2" id="KW-1185">Reference proteome</keyword>
<dbReference type="Proteomes" id="UP000046090">
    <property type="component" value="Unassembled WGS sequence"/>
</dbReference>
<dbReference type="EMBL" id="CDMK01000001">
    <property type="protein sequence ID" value="CRI34473.1"/>
    <property type="molecule type" value="Genomic_DNA"/>
</dbReference>
<evidence type="ECO:0000313" key="1">
    <source>
        <dbReference type="EMBL" id="CRI34473.1"/>
    </source>
</evidence>
<dbReference type="AlphaFoldDB" id="A0A0K2Y6I6"/>
<protein>
    <submittedName>
        <fullName evidence="1">Uncharacterized protein</fullName>
    </submittedName>
</protein>